<dbReference type="EMBL" id="JAZHXJ010002546">
    <property type="protein sequence ID" value="KAL1837984.1"/>
    <property type="molecule type" value="Genomic_DNA"/>
</dbReference>
<evidence type="ECO:0000256" key="4">
    <source>
        <dbReference type="SAM" id="SignalP"/>
    </source>
</evidence>
<feature type="transmembrane region" description="Helical" evidence="3">
    <location>
        <begin position="188"/>
        <end position="212"/>
    </location>
</feature>
<keyword evidence="6" id="KW-1185">Reference proteome</keyword>
<evidence type="ECO:0000256" key="1">
    <source>
        <dbReference type="ARBA" id="ARBA00022448"/>
    </source>
</evidence>
<gene>
    <name evidence="5" type="ORF">VTK73DRAFT_4491</name>
</gene>
<protein>
    <recommendedName>
        <fullName evidence="7">CSC1/OSCA1-like 7TM region domain-containing protein</fullName>
    </recommendedName>
</protein>
<comment type="caution">
    <text evidence="5">The sequence shown here is derived from an EMBL/GenBank/DDBJ whole genome shotgun (WGS) entry which is preliminary data.</text>
</comment>
<dbReference type="Proteomes" id="UP001586593">
    <property type="component" value="Unassembled WGS sequence"/>
</dbReference>
<reference evidence="5 6" key="1">
    <citation type="journal article" date="2024" name="Commun. Biol.">
        <title>Comparative genomic analysis of thermophilic fungi reveals convergent evolutionary adaptations and gene losses.</title>
        <authorList>
            <person name="Steindorff A.S."/>
            <person name="Aguilar-Pontes M.V."/>
            <person name="Robinson A.J."/>
            <person name="Andreopoulos B."/>
            <person name="LaButti K."/>
            <person name="Kuo A."/>
            <person name="Mondo S."/>
            <person name="Riley R."/>
            <person name="Otillar R."/>
            <person name="Haridas S."/>
            <person name="Lipzen A."/>
            <person name="Grimwood J."/>
            <person name="Schmutz J."/>
            <person name="Clum A."/>
            <person name="Reid I.D."/>
            <person name="Moisan M.C."/>
            <person name="Butler G."/>
            <person name="Nguyen T.T.M."/>
            <person name="Dewar K."/>
            <person name="Conant G."/>
            <person name="Drula E."/>
            <person name="Henrissat B."/>
            <person name="Hansel C."/>
            <person name="Singer S."/>
            <person name="Hutchinson M.I."/>
            <person name="de Vries R.P."/>
            <person name="Natvig D.O."/>
            <person name="Powell A.J."/>
            <person name="Tsang A."/>
            <person name="Grigoriev I.V."/>
        </authorList>
    </citation>
    <scope>NUCLEOTIDE SEQUENCE [LARGE SCALE GENOMIC DNA]</scope>
    <source>
        <strain evidence="5 6">ATCC 24622</strain>
    </source>
</reference>
<keyword evidence="3" id="KW-0472">Membrane</keyword>
<feature type="chain" id="PRO_5047443826" description="CSC1/OSCA1-like 7TM region domain-containing protein" evidence="4">
    <location>
        <begin position="20"/>
        <end position="358"/>
    </location>
</feature>
<feature type="region of interest" description="Disordered" evidence="2">
    <location>
        <begin position="321"/>
        <end position="358"/>
    </location>
</feature>
<evidence type="ECO:0000313" key="5">
    <source>
        <dbReference type="EMBL" id="KAL1837984.1"/>
    </source>
</evidence>
<feature type="transmembrane region" description="Helical" evidence="3">
    <location>
        <begin position="251"/>
        <end position="271"/>
    </location>
</feature>
<keyword evidence="4" id="KW-0732">Signal</keyword>
<feature type="compositionally biased region" description="Low complexity" evidence="2">
    <location>
        <begin position="321"/>
        <end position="333"/>
    </location>
</feature>
<feature type="signal peptide" evidence="4">
    <location>
        <begin position="1"/>
        <end position="19"/>
    </location>
</feature>
<feature type="transmembrane region" description="Helical" evidence="3">
    <location>
        <begin position="291"/>
        <end position="309"/>
    </location>
</feature>
<keyword evidence="3" id="KW-1133">Transmembrane helix</keyword>
<keyword evidence="3" id="KW-0812">Transmembrane</keyword>
<dbReference type="PANTHER" id="PTHR32361">
    <property type="entry name" value="FERRIC/CUPRIC REDUCTASE TRANSMEMBRANE COMPONENT"/>
    <property type="match status" value="1"/>
</dbReference>
<evidence type="ECO:0000256" key="3">
    <source>
        <dbReference type="SAM" id="Phobius"/>
    </source>
</evidence>
<evidence type="ECO:0000313" key="6">
    <source>
        <dbReference type="Proteomes" id="UP001586593"/>
    </source>
</evidence>
<evidence type="ECO:0008006" key="7">
    <source>
        <dbReference type="Google" id="ProtNLM"/>
    </source>
</evidence>
<evidence type="ECO:0000256" key="2">
    <source>
        <dbReference type="SAM" id="MobiDB-lite"/>
    </source>
</evidence>
<sequence length="358" mass="39718">MKNLILGLVLSMVAWLASATGPVPVTRSGLAGIAGFTFYDPYCGHGCFRSFSPYTLSCSSVVSAGGHTTADEAAHRLALCRASHFPYLSSIAWCMHLYCPKESVRASRIETFWETEITGDIQVLPQWSYGEVLANITEPPTEVAPPMGMPGTDRDMVLNRTMLTTYENWYETQETLVYFFRETALESYYGLSLCLTAFALPIALTWLGYLPFATRLLGRLRPWLYPSVVGTYHDRPLPFLIGNAPTVGQSAYIAVVVVLNLVFLSVGYKTLWPHRVMQWYADRYQERMAYFMWRTGVLAFCQMPVLFLFSTRNSPLLPSCTPSSRSCCTRARAPTPPRWSPAGGSGAASPPSPPCSSC</sequence>
<organism evidence="5 6">
    <name type="scientific">Phialemonium thermophilum</name>
    <dbReference type="NCBI Taxonomy" id="223376"/>
    <lineage>
        <taxon>Eukaryota</taxon>
        <taxon>Fungi</taxon>
        <taxon>Dikarya</taxon>
        <taxon>Ascomycota</taxon>
        <taxon>Pezizomycotina</taxon>
        <taxon>Sordariomycetes</taxon>
        <taxon>Sordariomycetidae</taxon>
        <taxon>Cephalothecales</taxon>
        <taxon>Cephalothecaceae</taxon>
        <taxon>Phialemonium</taxon>
    </lineage>
</organism>
<proteinExistence type="predicted"/>
<keyword evidence="1" id="KW-0813">Transport</keyword>
<dbReference type="InterPro" id="IPR051410">
    <property type="entry name" value="Ferric/Cupric_Reductase"/>
</dbReference>
<accession>A0ABR3V844</accession>
<dbReference type="PANTHER" id="PTHR32361:SF9">
    <property type="entry name" value="FERRIC REDUCTASE TRANSMEMBRANE COMPONENT 3-RELATED"/>
    <property type="match status" value="1"/>
</dbReference>
<name>A0ABR3V844_9PEZI</name>